<dbReference type="Gene3D" id="2.30.42.10">
    <property type="match status" value="1"/>
</dbReference>
<evidence type="ECO:0000259" key="3">
    <source>
        <dbReference type="Pfam" id="PF00595"/>
    </source>
</evidence>
<accession>I1PE33</accession>
<feature type="compositionally biased region" description="Low complexity" evidence="1">
    <location>
        <begin position="66"/>
        <end position="80"/>
    </location>
</feature>
<feature type="compositionally biased region" description="Polar residues" evidence="1">
    <location>
        <begin position="99"/>
        <end position="110"/>
    </location>
</feature>
<dbReference type="EnsemblPlants" id="ORGLA03G0262900.1">
    <property type="protein sequence ID" value="ORGLA03G0262900.1"/>
    <property type="gene ID" value="ORGLA03G0262900"/>
</dbReference>
<keyword evidence="2" id="KW-0812">Transmembrane</keyword>
<dbReference type="InterPro" id="IPR009003">
    <property type="entry name" value="Peptidase_S1_PA"/>
</dbReference>
<feature type="compositionally biased region" description="Low complexity" evidence="1">
    <location>
        <begin position="142"/>
        <end position="155"/>
    </location>
</feature>
<feature type="domain" description="PDZ" evidence="3">
    <location>
        <begin position="461"/>
        <end position="501"/>
    </location>
</feature>
<keyword evidence="2" id="KW-0472">Membrane</keyword>
<keyword evidence="5" id="KW-1185">Reference proteome</keyword>
<dbReference type="Pfam" id="PF00595">
    <property type="entry name" value="PDZ"/>
    <property type="match status" value="1"/>
</dbReference>
<dbReference type="SUPFAM" id="SSF50156">
    <property type="entry name" value="PDZ domain-like"/>
    <property type="match status" value="1"/>
</dbReference>
<dbReference type="OMA" id="NSEFGHE"/>
<proteinExistence type="predicted"/>
<evidence type="ECO:0000256" key="2">
    <source>
        <dbReference type="SAM" id="Phobius"/>
    </source>
</evidence>
<evidence type="ECO:0000313" key="5">
    <source>
        <dbReference type="Proteomes" id="UP000007306"/>
    </source>
</evidence>
<dbReference type="Pfam" id="PF13365">
    <property type="entry name" value="Trypsin_2"/>
    <property type="match status" value="1"/>
</dbReference>
<keyword evidence="2" id="KW-1133">Transmembrane helix</keyword>
<organism evidence="4 5">
    <name type="scientific">Oryza glaberrima</name>
    <name type="common">African rice</name>
    <dbReference type="NCBI Taxonomy" id="4538"/>
    <lineage>
        <taxon>Eukaryota</taxon>
        <taxon>Viridiplantae</taxon>
        <taxon>Streptophyta</taxon>
        <taxon>Embryophyta</taxon>
        <taxon>Tracheophyta</taxon>
        <taxon>Spermatophyta</taxon>
        <taxon>Magnoliopsida</taxon>
        <taxon>Liliopsida</taxon>
        <taxon>Poales</taxon>
        <taxon>Poaceae</taxon>
        <taxon>BOP clade</taxon>
        <taxon>Oryzoideae</taxon>
        <taxon>Oryzeae</taxon>
        <taxon>Oryzinae</taxon>
        <taxon>Oryza</taxon>
    </lineage>
</organism>
<dbReference type="Gramene" id="ORGLA03G0262900.1">
    <property type="protein sequence ID" value="ORGLA03G0262900.1"/>
    <property type="gene ID" value="ORGLA03G0262900"/>
</dbReference>
<dbReference type="InterPro" id="IPR036034">
    <property type="entry name" value="PDZ_sf"/>
</dbReference>
<reference evidence="4" key="1">
    <citation type="submission" date="2015-06" db="UniProtKB">
        <authorList>
            <consortium name="EnsemblPlants"/>
        </authorList>
    </citation>
    <scope>IDENTIFICATION</scope>
</reference>
<dbReference type="PANTHER" id="PTHR47389">
    <property type="entry name" value="OS09G0436400 PROTEIN"/>
    <property type="match status" value="1"/>
</dbReference>
<sequence>MRSGPGSKVPDSRTRRAASDEDQERPSLPPSLEPGMSTMPPSSSAPCGSPACGGTSMEEPSREELPAPSSRASPSQSLPAVTEAPPTYWFARPRRADSMTMSYDPQATESKQSELDLPLSTPQSQFNDSSIASEEEKQWEVAQDQQDSDSSADSSPLREPQAPLVPILRTPSGEVVYGITDDPVAAQAYHWAYRKYEEKLARQEQLPTLRSSSCASSCTTECYSPKQKKIFLNASKSVVSLSAYHDGTEINQCTGIVVEWDDVKKSAIILTSAWIICTKKPFDDWSYKDYAPEAKVIVRIPDDTTSDCRLLYFSKHFDIAFFETMGELTLPIVPLKPDLEYGQNLCVLARDNKTDLICTTVRVKYVDPYEYQHNHYLFIDGSIPKCGTGGALADFSGNIVGMLFCTLPIVAFIPSSLILTCMRLWRNFGQLVRPQLGLKLRTVDFLEMAHIELLSRKYNIASGLIVREVFSQCAAEKHGIRVGDVILSCQGENISNVTQLEDILLGVGERHLEKGNDSGSKVDVEVGVFHVLKCSRRLVTLTVELSDGIEVFH</sequence>
<reference evidence="4 5" key="2">
    <citation type="submission" date="2018-04" db="EMBL/GenBank/DDBJ databases">
        <title>OglaRS2 (Oryza glaberrima Reference Sequence Version 2).</title>
        <authorList>
            <person name="Zhang J."/>
            <person name="Kudrna D."/>
            <person name="Lee S."/>
            <person name="Talag J."/>
            <person name="Rajasekar S."/>
            <person name="Wing R.A."/>
        </authorList>
    </citation>
    <scope>NUCLEOTIDE SEQUENCE [LARGE SCALE GENOMIC DNA]</scope>
    <source>
        <strain evidence="4 5">cv. IRGC 96717</strain>
    </source>
</reference>
<dbReference type="HOGENOM" id="CLU_012954_6_0_1"/>
<dbReference type="PANTHER" id="PTHR47389:SF5">
    <property type="entry name" value="OS09G0436700 PROTEIN"/>
    <property type="match status" value="1"/>
</dbReference>
<feature type="transmembrane region" description="Helical" evidence="2">
    <location>
        <begin position="399"/>
        <end position="425"/>
    </location>
</feature>
<dbReference type="eggNOG" id="ENOG502R4Z6">
    <property type="taxonomic scope" value="Eukaryota"/>
</dbReference>
<dbReference type="SUPFAM" id="SSF50494">
    <property type="entry name" value="Trypsin-like serine proteases"/>
    <property type="match status" value="1"/>
</dbReference>
<protein>
    <recommendedName>
        <fullName evidence="3">PDZ domain-containing protein</fullName>
    </recommendedName>
</protein>
<evidence type="ECO:0000313" key="4">
    <source>
        <dbReference type="EnsemblPlants" id="ORGLA03G0262900.1"/>
    </source>
</evidence>
<feature type="compositionally biased region" description="Basic and acidic residues" evidence="1">
    <location>
        <begin position="10"/>
        <end position="19"/>
    </location>
</feature>
<feature type="compositionally biased region" description="Polar residues" evidence="1">
    <location>
        <begin position="120"/>
        <end position="132"/>
    </location>
</feature>
<dbReference type="InterPro" id="IPR001478">
    <property type="entry name" value="PDZ"/>
</dbReference>
<dbReference type="Proteomes" id="UP000007306">
    <property type="component" value="Chromosome 3"/>
</dbReference>
<feature type="region of interest" description="Disordered" evidence="1">
    <location>
        <begin position="1"/>
        <end position="165"/>
    </location>
</feature>
<dbReference type="AlphaFoldDB" id="I1PE33"/>
<evidence type="ECO:0000256" key="1">
    <source>
        <dbReference type="SAM" id="MobiDB-lite"/>
    </source>
</evidence>
<dbReference type="STRING" id="4538.I1PE33"/>
<feature type="compositionally biased region" description="Low complexity" evidence="1">
    <location>
        <begin position="40"/>
        <end position="54"/>
    </location>
</feature>
<dbReference type="Gene3D" id="2.40.10.120">
    <property type="match status" value="1"/>
</dbReference>
<name>I1PE33_ORYGL</name>